<feature type="region of interest" description="Disordered" evidence="1">
    <location>
        <begin position="1"/>
        <end position="22"/>
    </location>
</feature>
<comment type="caution">
    <text evidence="3">The sequence shown here is derived from an EMBL/GenBank/DDBJ whole genome shotgun (WGS) entry which is preliminary data.</text>
</comment>
<sequence length="67" mass="7348">MSSTESGIPAASTETAEDCEECGRETVHAVTVELRAENPDSTFSREPYRVSECTVCETETTTRMNDV</sequence>
<dbReference type="EMBL" id="JBHSHT010000001">
    <property type="protein sequence ID" value="MFC4823333.1"/>
    <property type="molecule type" value="Genomic_DNA"/>
</dbReference>
<dbReference type="RefSeq" id="WP_254267187.1">
    <property type="nucleotide sequence ID" value="NZ_CP100400.1"/>
</dbReference>
<dbReference type="Proteomes" id="UP001595945">
    <property type="component" value="Unassembled WGS sequence"/>
</dbReference>
<name>A0ABD5PYH4_9EURY</name>
<evidence type="ECO:0000313" key="4">
    <source>
        <dbReference type="Proteomes" id="UP001595945"/>
    </source>
</evidence>
<keyword evidence="4" id="KW-1185">Reference proteome</keyword>
<accession>A0ABD5PYH4</accession>
<proteinExistence type="predicted"/>
<evidence type="ECO:0000313" key="3">
    <source>
        <dbReference type="EMBL" id="MFC4823333.1"/>
    </source>
</evidence>
<dbReference type="Pfam" id="PF25205">
    <property type="entry name" value="DUF7835"/>
    <property type="match status" value="1"/>
</dbReference>
<evidence type="ECO:0000259" key="2">
    <source>
        <dbReference type="Pfam" id="PF25205"/>
    </source>
</evidence>
<gene>
    <name evidence="3" type="ORF">ACFO9K_03555</name>
</gene>
<dbReference type="AlphaFoldDB" id="A0ABD5PYH4"/>
<reference evidence="3 4" key="1">
    <citation type="journal article" date="2019" name="Int. J. Syst. Evol. Microbiol.">
        <title>The Global Catalogue of Microorganisms (GCM) 10K type strain sequencing project: providing services to taxonomists for standard genome sequencing and annotation.</title>
        <authorList>
            <consortium name="The Broad Institute Genomics Platform"/>
            <consortium name="The Broad Institute Genome Sequencing Center for Infectious Disease"/>
            <person name="Wu L."/>
            <person name="Ma J."/>
        </authorList>
    </citation>
    <scope>NUCLEOTIDE SEQUENCE [LARGE SCALE GENOMIC DNA]</scope>
    <source>
        <strain evidence="3 4">XZYJ18</strain>
    </source>
</reference>
<dbReference type="GeneID" id="73045619"/>
<protein>
    <recommendedName>
        <fullName evidence="2">DUF7835 domain-containing protein</fullName>
    </recommendedName>
</protein>
<feature type="domain" description="DUF7835" evidence="2">
    <location>
        <begin position="11"/>
        <end position="66"/>
    </location>
</feature>
<organism evidence="3 4">
    <name type="scientific">Halorussus aquaticus</name>
    <dbReference type="NCBI Taxonomy" id="2953748"/>
    <lineage>
        <taxon>Archaea</taxon>
        <taxon>Methanobacteriati</taxon>
        <taxon>Methanobacteriota</taxon>
        <taxon>Stenosarchaea group</taxon>
        <taxon>Halobacteria</taxon>
        <taxon>Halobacteriales</taxon>
        <taxon>Haladaptataceae</taxon>
        <taxon>Halorussus</taxon>
    </lineage>
</organism>
<dbReference type="InterPro" id="IPR057157">
    <property type="entry name" value="DUF7835"/>
</dbReference>
<evidence type="ECO:0000256" key="1">
    <source>
        <dbReference type="SAM" id="MobiDB-lite"/>
    </source>
</evidence>